<dbReference type="SUPFAM" id="SSF50729">
    <property type="entry name" value="PH domain-like"/>
    <property type="match status" value="1"/>
</dbReference>
<evidence type="ECO:0000256" key="6">
    <source>
        <dbReference type="ARBA" id="ARBA00023043"/>
    </source>
</evidence>
<reference evidence="12 13" key="1">
    <citation type="journal article" date="2023" name="Hortic Res">
        <title>Pangenome of water caltrop reveals structural variations and asymmetric subgenome divergence after allopolyploidization.</title>
        <authorList>
            <person name="Zhang X."/>
            <person name="Chen Y."/>
            <person name="Wang L."/>
            <person name="Yuan Y."/>
            <person name="Fang M."/>
            <person name="Shi L."/>
            <person name="Lu R."/>
            <person name="Comes H.P."/>
            <person name="Ma Y."/>
            <person name="Chen Y."/>
            <person name="Huang G."/>
            <person name="Zhou Y."/>
            <person name="Zheng Z."/>
            <person name="Qiu Y."/>
        </authorList>
    </citation>
    <scope>NUCLEOTIDE SEQUENCE [LARGE SCALE GENOMIC DNA]</scope>
    <source>
        <strain evidence="12">F231</strain>
    </source>
</reference>
<evidence type="ECO:0000256" key="7">
    <source>
        <dbReference type="ARBA" id="ARBA00023054"/>
    </source>
</evidence>
<dbReference type="SMART" id="SM00233">
    <property type="entry name" value="PH"/>
    <property type="match status" value="1"/>
</dbReference>
<dbReference type="Proteomes" id="UP001346149">
    <property type="component" value="Unassembled WGS sequence"/>
</dbReference>
<evidence type="ECO:0000313" key="12">
    <source>
        <dbReference type="EMBL" id="KAK4764767.1"/>
    </source>
</evidence>
<dbReference type="GO" id="GO:0008270">
    <property type="term" value="F:zinc ion binding"/>
    <property type="evidence" value="ECO:0007669"/>
    <property type="project" value="UniProtKB-KW"/>
</dbReference>
<dbReference type="CDD" id="cd07606">
    <property type="entry name" value="BAR_SFC_plant"/>
    <property type="match status" value="1"/>
</dbReference>
<dbReference type="InterPro" id="IPR045258">
    <property type="entry name" value="ACAP1/2/3-like"/>
</dbReference>
<dbReference type="FunFam" id="1.10.220.150:FF:000019">
    <property type="entry name" value="ADP-ribosylation factor GTPase-activating protein AGD1"/>
    <property type="match status" value="1"/>
</dbReference>
<dbReference type="InterPro" id="IPR001849">
    <property type="entry name" value="PH_domain"/>
</dbReference>
<sequence length="766" mass="86513">MTTFIKLEDSPMFHKQIHSLEQTSEELKDRCQILYKGCTKFMTSLGEASAGDTAFADSLEAFCGGDDPISISAGGPVMSRFITAFHEIASYKELLRSQVEHVLVDRLMNFITVDLQEAKDSRRRFDKAMHVYDQAREKLVSLRKSTSDDIIAEVEEDLQNSKSAFDRSRFNLVNALMNVEAKKKFEFLESLSAIMDAQLRYFKLGYELLSQMEPFIHQVLTYAQQSKEMAIVEQDNLVKRIQEFRTQTELDSSQNSGTDNDTMTGCLHSANASSSNKSVEAIMQSSRNDEVQTIRQGYLLKCSSRSRGDWKRRFFVLDSRGKLYYYRNKGTNKVGMRSQHSSSSSELSSGMFGRFRSKHNRASSLCEETFSYRMIDLHTSTIKVDAEDRDLRLCFRIISPVKSYTLQAENDADRGEWINKIKGVIASLLNSHLLQQSHLDRDVRGSESLYVSCSGSSDNSKDLVDLNEPDSVSKVLRNIPGNKHCAECSSPEPDWASLNLGILLCIECSGVHRNLGVHVSKVRSIILDVKVWESAVLDLFCSLGNTYCNSIWEELLLEDSVSEDKVDKISESIKKPCPSDAIGYKEKFINAKYVEKLMVIRSTDKSGSSPARRIWDAVKTGNLREVYRLIVTTDRCIVNTVFDKVPGEDAYDERDLAYSSNYETSEEDENFLQGCSLLHLACQQGNPVMVELLLQFGAEINFQDFHGRTPVHHCISLRHHALAKILLKRGARPSIKDGEGQSALDRAMEMGAITDEELFILLAECQ</sequence>
<dbReference type="SUPFAM" id="SSF57863">
    <property type="entry name" value="ArfGap/RecO-like zinc finger"/>
    <property type="match status" value="1"/>
</dbReference>
<dbReference type="InterPro" id="IPR002110">
    <property type="entry name" value="Ankyrin_rpt"/>
</dbReference>
<evidence type="ECO:0000256" key="3">
    <source>
        <dbReference type="ARBA" id="ARBA00022737"/>
    </source>
</evidence>
<dbReference type="PANTHER" id="PTHR23180:SF244">
    <property type="entry name" value="ADP-RIBOSYLATION FACTOR GTPASE-ACTIVATING PROTEIN AGD2"/>
    <property type="match status" value="1"/>
</dbReference>
<dbReference type="PROSITE" id="PS50088">
    <property type="entry name" value="ANK_REPEAT"/>
    <property type="match status" value="2"/>
</dbReference>
<evidence type="ECO:0000256" key="1">
    <source>
        <dbReference type="ARBA" id="ARBA00022468"/>
    </source>
</evidence>
<dbReference type="SMART" id="SM00721">
    <property type="entry name" value="BAR"/>
    <property type="match status" value="1"/>
</dbReference>
<keyword evidence="3" id="KW-0677">Repeat</keyword>
<dbReference type="Pfam" id="PF16746">
    <property type="entry name" value="BAR_3"/>
    <property type="match status" value="1"/>
</dbReference>
<evidence type="ECO:0000259" key="11">
    <source>
        <dbReference type="PROSITE" id="PS50115"/>
    </source>
</evidence>
<keyword evidence="2" id="KW-0479">Metal-binding</keyword>
<dbReference type="InterPro" id="IPR038508">
    <property type="entry name" value="ArfGAP_dom_sf"/>
</dbReference>
<keyword evidence="4 9" id="KW-0863">Zinc-finger</keyword>
<keyword evidence="7" id="KW-0175">Coiled coil</keyword>
<dbReference type="PROSITE" id="PS50115">
    <property type="entry name" value="ARFGAP"/>
    <property type="match status" value="1"/>
</dbReference>
<dbReference type="Gene3D" id="1.10.220.150">
    <property type="entry name" value="Arf GTPase activating protein"/>
    <property type="match status" value="1"/>
</dbReference>
<dbReference type="Gene3D" id="1.20.1270.60">
    <property type="entry name" value="Arfaptin homology (AH) domain/BAR domain"/>
    <property type="match status" value="1"/>
</dbReference>
<evidence type="ECO:0000256" key="9">
    <source>
        <dbReference type="PROSITE-ProRule" id="PRU00288"/>
    </source>
</evidence>
<feature type="domain" description="Arf-GAP" evidence="11">
    <location>
        <begin position="470"/>
        <end position="606"/>
    </location>
</feature>
<proteinExistence type="predicted"/>
<gene>
    <name evidence="12" type="ORF">SAY86_025857</name>
</gene>
<accession>A0AAN7KKE8</accession>
<feature type="domain" description="PH" evidence="10">
    <location>
        <begin position="292"/>
        <end position="426"/>
    </location>
</feature>
<dbReference type="Pfam" id="PF01412">
    <property type="entry name" value="ArfGap"/>
    <property type="match status" value="1"/>
</dbReference>
<keyword evidence="6 8" id="KW-0040">ANK repeat</keyword>
<evidence type="ECO:0000313" key="13">
    <source>
        <dbReference type="Proteomes" id="UP001346149"/>
    </source>
</evidence>
<dbReference type="InterPro" id="IPR001164">
    <property type="entry name" value="ArfGAP_dom"/>
</dbReference>
<protein>
    <submittedName>
        <fullName evidence="12">Uncharacterized protein</fullName>
    </submittedName>
</protein>
<evidence type="ECO:0000259" key="10">
    <source>
        <dbReference type="PROSITE" id="PS50003"/>
    </source>
</evidence>
<dbReference type="AlphaFoldDB" id="A0AAN7KKE8"/>
<organism evidence="12 13">
    <name type="scientific">Trapa natans</name>
    <name type="common">Water chestnut</name>
    <dbReference type="NCBI Taxonomy" id="22666"/>
    <lineage>
        <taxon>Eukaryota</taxon>
        <taxon>Viridiplantae</taxon>
        <taxon>Streptophyta</taxon>
        <taxon>Embryophyta</taxon>
        <taxon>Tracheophyta</taxon>
        <taxon>Spermatophyta</taxon>
        <taxon>Magnoliopsida</taxon>
        <taxon>eudicotyledons</taxon>
        <taxon>Gunneridae</taxon>
        <taxon>Pentapetalae</taxon>
        <taxon>rosids</taxon>
        <taxon>malvids</taxon>
        <taxon>Myrtales</taxon>
        <taxon>Lythraceae</taxon>
        <taxon>Trapa</taxon>
    </lineage>
</organism>
<dbReference type="Gene3D" id="2.30.29.30">
    <property type="entry name" value="Pleckstrin-homology domain (PH domain)/Phosphotyrosine-binding domain (PTB)"/>
    <property type="match status" value="1"/>
</dbReference>
<dbReference type="InterPro" id="IPR027267">
    <property type="entry name" value="AH/BAR_dom_sf"/>
</dbReference>
<dbReference type="PANTHER" id="PTHR23180">
    <property type="entry name" value="CENTAURIN/ARF"/>
    <property type="match status" value="1"/>
</dbReference>
<evidence type="ECO:0000256" key="5">
    <source>
        <dbReference type="ARBA" id="ARBA00022833"/>
    </source>
</evidence>
<dbReference type="InterPro" id="IPR004148">
    <property type="entry name" value="BAR_dom"/>
</dbReference>
<evidence type="ECO:0000256" key="4">
    <source>
        <dbReference type="ARBA" id="ARBA00022771"/>
    </source>
</evidence>
<dbReference type="PROSITE" id="PS50297">
    <property type="entry name" value="ANK_REP_REGION"/>
    <property type="match status" value="2"/>
</dbReference>
<dbReference type="EMBL" id="JAXQNO010000023">
    <property type="protein sequence ID" value="KAK4764767.1"/>
    <property type="molecule type" value="Genomic_DNA"/>
</dbReference>
<dbReference type="SUPFAM" id="SSF103657">
    <property type="entry name" value="BAR/IMD domain-like"/>
    <property type="match status" value="1"/>
</dbReference>
<dbReference type="PRINTS" id="PR00405">
    <property type="entry name" value="REVINTRACTNG"/>
</dbReference>
<dbReference type="SMART" id="SM00248">
    <property type="entry name" value="ANK"/>
    <property type="match status" value="2"/>
</dbReference>
<dbReference type="SMART" id="SM00105">
    <property type="entry name" value="ArfGap"/>
    <property type="match status" value="1"/>
</dbReference>
<dbReference type="Pfam" id="PF00169">
    <property type="entry name" value="PH"/>
    <property type="match status" value="1"/>
</dbReference>
<evidence type="ECO:0000256" key="2">
    <source>
        <dbReference type="ARBA" id="ARBA00022723"/>
    </source>
</evidence>
<evidence type="ECO:0000256" key="8">
    <source>
        <dbReference type="PROSITE-ProRule" id="PRU00023"/>
    </source>
</evidence>
<comment type="caution">
    <text evidence="12">The sequence shown here is derived from an EMBL/GenBank/DDBJ whole genome shotgun (WGS) entry which is preliminary data.</text>
</comment>
<dbReference type="InterPro" id="IPR036770">
    <property type="entry name" value="Ankyrin_rpt-contain_sf"/>
</dbReference>
<dbReference type="GO" id="GO:0005737">
    <property type="term" value="C:cytoplasm"/>
    <property type="evidence" value="ECO:0007669"/>
    <property type="project" value="InterPro"/>
</dbReference>
<name>A0AAN7KKE8_TRANT</name>
<dbReference type="CDD" id="cd08204">
    <property type="entry name" value="ArfGap"/>
    <property type="match status" value="1"/>
</dbReference>
<keyword evidence="5" id="KW-0862">Zinc</keyword>
<dbReference type="InterPro" id="IPR011993">
    <property type="entry name" value="PH-like_dom_sf"/>
</dbReference>
<feature type="repeat" description="ANK" evidence="8">
    <location>
        <begin position="673"/>
        <end position="705"/>
    </location>
</feature>
<dbReference type="GO" id="GO:0005096">
    <property type="term" value="F:GTPase activator activity"/>
    <property type="evidence" value="ECO:0007669"/>
    <property type="project" value="UniProtKB-KW"/>
</dbReference>
<dbReference type="InterPro" id="IPR037278">
    <property type="entry name" value="ARFGAP/RecO"/>
</dbReference>
<dbReference type="SUPFAM" id="SSF48403">
    <property type="entry name" value="Ankyrin repeat"/>
    <property type="match status" value="1"/>
</dbReference>
<dbReference type="Gene3D" id="1.25.40.20">
    <property type="entry name" value="Ankyrin repeat-containing domain"/>
    <property type="match status" value="1"/>
</dbReference>
<dbReference type="InterPro" id="IPR035670">
    <property type="entry name" value="AGD1/2/3/4_BAR_plant"/>
</dbReference>
<keyword evidence="13" id="KW-1185">Reference proteome</keyword>
<dbReference type="Pfam" id="PF12796">
    <property type="entry name" value="Ank_2"/>
    <property type="match status" value="1"/>
</dbReference>
<feature type="repeat" description="ANK" evidence="8">
    <location>
        <begin position="706"/>
        <end position="738"/>
    </location>
</feature>
<dbReference type="PROSITE" id="PS50003">
    <property type="entry name" value="PH_DOMAIN"/>
    <property type="match status" value="1"/>
</dbReference>
<keyword evidence="1" id="KW-0343">GTPase activation</keyword>